<dbReference type="Pfam" id="PF04773">
    <property type="entry name" value="FecR"/>
    <property type="match status" value="1"/>
</dbReference>
<reference evidence="4 5" key="1">
    <citation type="submission" date="2018-07" db="EMBL/GenBank/DDBJ databases">
        <title>Genomic Encyclopedia of Type Strains, Phase IV (KMG-IV): sequencing the most valuable type-strain genomes for metagenomic binning, comparative biology and taxonomic classification.</title>
        <authorList>
            <person name="Goeker M."/>
        </authorList>
    </citation>
    <scope>NUCLEOTIDE SEQUENCE [LARGE SCALE GENOMIC DNA]</scope>
    <source>
        <strain evidence="4 5">DSM 4134</strain>
    </source>
</reference>
<dbReference type="OrthoDB" id="1523489at2"/>
<dbReference type="PANTHER" id="PTHR30273:SF2">
    <property type="entry name" value="PROTEIN FECR"/>
    <property type="match status" value="1"/>
</dbReference>
<evidence type="ECO:0000259" key="3">
    <source>
        <dbReference type="Pfam" id="PF16344"/>
    </source>
</evidence>
<evidence type="ECO:0000313" key="5">
    <source>
        <dbReference type="Proteomes" id="UP000256779"/>
    </source>
</evidence>
<evidence type="ECO:0000259" key="2">
    <source>
        <dbReference type="Pfam" id="PF04773"/>
    </source>
</evidence>
<dbReference type="EMBL" id="QREG01000041">
    <property type="protein sequence ID" value="RED91494.1"/>
    <property type="molecule type" value="Genomic_DNA"/>
</dbReference>
<dbReference type="RefSeq" id="WP_115870518.1">
    <property type="nucleotide sequence ID" value="NZ_QREG01000041.1"/>
</dbReference>
<dbReference type="InterPro" id="IPR012373">
    <property type="entry name" value="Ferrdict_sens_TM"/>
</dbReference>
<sequence length="301" mass="33262">MAEKTHEEHITSWLNGEITDQDLSQQIGTDHTLKYQQILAEVDTWTPDNGEIFDAATITAPAAKSRTFPIWSSLAVAASVFTLIAIGFWYFAQQQDSVVHVAGRGEIKTIDLPDGKSTVTLAPGAIISWLPDDWAETNRALSLEGKAYFDVEPGSPFAVNATNGTVEVLGTTFTIDQFESSLEVVCYEGRVRATNLKGTDVTVNAGEGYRYHEGTWESLPPTYNEPTWINGKSSFHKAPLTQVLANLQQHYEINISDTAINTERRFTGTIPHDNLQVALQLVFEPLGIRYTLQGKQLTLSE</sequence>
<feature type="domain" description="FecR protein" evidence="2">
    <location>
        <begin position="101"/>
        <end position="192"/>
    </location>
</feature>
<dbReference type="InterPro" id="IPR006860">
    <property type="entry name" value="FecR"/>
</dbReference>
<dbReference type="AlphaFoldDB" id="A0A3D9KXD3"/>
<keyword evidence="1" id="KW-0472">Membrane</keyword>
<name>A0A3D9KXD3_MARFU</name>
<dbReference type="Proteomes" id="UP000256779">
    <property type="component" value="Unassembled WGS sequence"/>
</dbReference>
<comment type="caution">
    <text evidence="4">The sequence shown here is derived from an EMBL/GenBank/DDBJ whole genome shotgun (WGS) entry which is preliminary data.</text>
</comment>
<dbReference type="Gene3D" id="3.55.50.30">
    <property type="match status" value="1"/>
</dbReference>
<organism evidence="4 5">
    <name type="scientific">Marinoscillum furvescens DSM 4134</name>
    <dbReference type="NCBI Taxonomy" id="1122208"/>
    <lineage>
        <taxon>Bacteria</taxon>
        <taxon>Pseudomonadati</taxon>
        <taxon>Bacteroidota</taxon>
        <taxon>Cytophagia</taxon>
        <taxon>Cytophagales</taxon>
        <taxon>Reichenbachiellaceae</taxon>
        <taxon>Marinoscillum</taxon>
    </lineage>
</organism>
<dbReference type="GO" id="GO:0016989">
    <property type="term" value="F:sigma factor antagonist activity"/>
    <property type="evidence" value="ECO:0007669"/>
    <property type="project" value="TreeGrafter"/>
</dbReference>
<evidence type="ECO:0000256" key="1">
    <source>
        <dbReference type="SAM" id="Phobius"/>
    </source>
</evidence>
<feature type="domain" description="Protein FecR C-terminal" evidence="3">
    <location>
        <begin position="234"/>
        <end position="298"/>
    </location>
</feature>
<dbReference type="Pfam" id="PF16344">
    <property type="entry name" value="FecR_C"/>
    <property type="match status" value="1"/>
</dbReference>
<proteinExistence type="predicted"/>
<keyword evidence="1" id="KW-1133">Transmembrane helix</keyword>
<protein>
    <submittedName>
        <fullName evidence="4">FecR family protein</fullName>
    </submittedName>
</protein>
<dbReference type="Gene3D" id="2.60.120.1440">
    <property type="match status" value="1"/>
</dbReference>
<feature type="transmembrane region" description="Helical" evidence="1">
    <location>
        <begin position="70"/>
        <end position="92"/>
    </location>
</feature>
<dbReference type="PANTHER" id="PTHR30273">
    <property type="entry name" value="PERIPLASMIC SIGNAL SENSOR AND SIGMA FACTOR ACTIVATOR FECR-RELATED"/>
    <property type="match status" value="1"/>
</dbReference>
<keyword evidence="1" id="KW-0812">Transmembrane</keyword>
<evidence type="ECO:0000313" key="4">
    <source>
        <dbReference type="EMBL" id="RED91494.1"/>
    </source>
</evidence>
<keyword evidence="5" id="KW-1185">Reference proteome</keyword>
<gene>
    <name evidence="4" type="ORF">C7460_1413</name>
</gene>
<accession>A0A3D9KXD3</accession>
<dbReference type="InterPro" id="IPR032508">
    <property type="entry name" value="FecR_C"/>
</dbReference>